<feature type="region of interest" description="Disordered" evidence="9">
    <location>
        <begin position="939"/>
        <end position="963"/>
    </location>
</feature>
<feature type="region of interest" description="Disordered" evidence="9">
    <location>
        <begin position="281"/>
        <end position="325"/>
    </location>
</feature>
<dbReference type="GO" id="GO:0043296">
    <property type="term" value="C:apical junction complex"/>
    <property type="evidence" value="ECO:0007669"/>
    <property type="project" value="TreeGrafter"/>
</dbReference>
<dbReference type="InterPro" id="IPR014799">
    <property type="entry name" value="ASD2_dom"/>
</dbReference>
<comment type="subcellular location">
    <subcellularLocation>
        <location evidence="1">Cytoplasm</location>
        <location evidence="1">Cytoskeleton</location>
    </subcellularLocation>
</comment>
<keyword evidence="4" id="KW-0493">Microtubule</keyword>
<feature type="coiled-coil region" evidence="8">
    <location>
        <begin position="863"/>
        <end position="890"/>
    </location>
</feature>
<comment type="caution">
    <text evidence="12">The sequence shown here is derived from an EMBL/GenBank/DDBJ whole genome shotgun (WGS) entry which is preliminary data.</text>
</comment>
<dbReference type="PANTHER" id="PTHR15012">
    <property type="entry name" value="APICAL PROTEIN/SHROOM-RELATED"/>
    <property type="match status" value="1"/>
</dbReference>
<evidence type="ECO:0000256" key="2">
    <source>
        <dbReference type="ARBA" id="ARBA00006469"/>
    </source>
</evidence>
<keyword evidence="8" id="KW-0175">Coiled coil</keyword>
<dbReference type="Gene3D" id="6.10.250.3120">
    <property type="match status" value="1"/>
</dbReference>
<dbReference type="GO" id="GO:0005874">
    <property type="term" value="C:microtubule"/>
    <property type="evidence" value="ECO:0007669"/>
    <property type="project" value="UniProtKB-KW"/>
</dbReference>
<dbReference type="PROSITE" id="PS51306">
    <property type="entry name" value="ASD1"/>
    <property type="match status" value="1"/>
</dbReference>
<dbReference type="GO" id="GO:0051015">
    <property type="term" value="F:actin filament binding"/>
    <property type="evidence" value="ECO:0007669"/>
    <property type="project" value="InterPro"/>
</dbReference>
<dbReference type="GO" id="GO:0030864">
    <property type="term" value="C:cortical actin cytoskeleton"/>
    <property type="evidence" value="ECO:0007669"/>
    <property type="project" value="TreeGrafter"/>
</dbReference>
<dbReference type="PANTHER" id="PTHR15012:SF37">
    <property type="entry name" value="PROTEIN SHROOM1"/>
    <property type="match status" value="1"/>
</dbReference>
<organism evidence="12 13">
    <name type="scientific">Marmota monax</name>
    <name type="common">Woodchuck</name>
    <dbReference type="NCBI Taxonomy" id="9995"/>
    <lineage>
        <taxon>Eukaryota</taxon>
        <taxon>Metazoa</taxon>
        <taxon>Chordata</taxon>
        <taxon>Craniata</taxon>
        <taxon>Vertebrata</taxon>
        <taxon>Euteleostomi</taxon>
        <taxon>Mammalia</taxon>
        <taxon>Eutheria</taxon>
        <taxon>Euarchontoglires</taxon>
        <taxon>Glires</taxon>
        <taxon>Rodentia</taxon>
        <taxon>Sciuromorpha</taxon>
        <taxon>Sciuridae</taxon>
        <taxon>Xerinae</taxon>
        <taxon>Marmotini</taxon>
        <taxon>Marmota</taxon>
    </lineage>
</organism>
<evidence type="ECO:0000256" key="8">
    <source>
        <dbReference type="SAM" id="Coils"/>
    </source>
</evidence>
<dbReference type="GO" id="GO:0005912">
    <property type="term" value="C:adherens junction"/>
    <property type="evidence" value="ECO:0007669"/>
    <property type="project" value="TreeGrafter"/>
</dbReference>
<feature type="region of interest" description="Disordered" evidence="9">
    <location>
        <begin position="77"/>
        <end position="108"/>
    </location>
</feature>
<evidence type="ECO:0000313" key="12">
    <source>
        <dbReference type="EMBL" id="VTJ65063.1"/>
    </source>
</evidence>
<dbReference type="AlphaFoldDB" id="A0A5E4B5R4"/>
<accession>A0A5E4B5R4</accession>
<evidence type="ECO:0000256" key="1">
    <source>
        <dbReference type="ARBA" id="ARBA00004245"/>
    </source>
</evidence>
<name>A0A5E4B5R4_MARMO</name>
<keyword evidence="3" id="KW-0963">Cytoplasm</keyword>
<dbReference type="GO" id="GO:0000902">
    <property type="term" value="P:cell morphogenesis"/>
    <property type="evidence" value="ECO:0007669"/>
    <property type="project" value="TreeGrafter"/>
</dbReference>
<evidence type="ECO:0000256" key="5">
    <source>
        <dbReference type="ARBA" id="ARBA00023203"/>
    </source>
</evidence>
<dbReference type="Pfam" id="PF08687">
    <property type="entry name" value="ASD2"/>
    <property type="match status" value="1"/>
</dbReference>
<dbReference type="PROSITE" id="PS51307">
    <property type="entry name" value="ASD2"/>
    <property type="match status" value="1"/>
</dbReference>
<evidence type="ECO:0000256" key="4">
    <source>
        <dbReference type="ARBA" id="ARBA00022701"/>
    </source>
</evidence>
<keyword evidence="6" id="KW-0206">Cytoskeleton</keyword>
<dbReference type="InterPro" id="IPR027685">
    <property type="entry name" value="Shroom_fam"/>
</dbReference>
<feature type="compositionally biased region" description="Pro residues" evidence="9">
    <location>
        <begin position="941"/>
        <end position="950"/>
    </location>
</feature>
<dbReference type="InterPro" id="IPR014800">
    <property type="entry name" value="ASD1_dom"/>
</dbReference>
<sequence length="963" mass="102614">MQLSFPNHPMKWLPRPLIAVSERVSRAICSEKKAASSGVQTLGRGSGSGGSARLLAPAPLGRRWRLPCGCGQSLEVGSGSASLGSDVTARPRAPRRETQAGASRSTEPACSFCTAMEALGPRDDSASPASSTPSLDLRRLSTRANSAYGSFSAPEARTPSPRADLHPYLDWEYVRVVWGGPAPAPPDADPPTTQRPRPAVAACCEPWPPEAQGTPGPLSRQATPLLYAQAAEAEAGARAAEPPSPPASWAAYRQRLQGAQRRVLRETSFQRKELRMSLPTRLRPAVPARPPTAHPRSSSLSHPGGEVGPTCSGAPAPGSTGPGRLANQQRKWCFSEPGKLDCMGRGGGLAGECLSLACSSSGLNSPEPRELQAEVKGLQCWAQPQSTAELNSGSTKLGNGCRPASRSQSPSGEVLGPWKGPGGAVAPVQAVSQAAENPRLLFQTKLSSTKTFLPGHCGQCGIPASRFLTQKEAALVHPAEDPQSSPAKCEQEVSEICMESPYALLPSLPDDEVFLEETLHVGMRSLPDSHVPQEFPISVHASDQQCGTGLGQRAGQASVPPECTLHECPGTAGAGDCWQEMNGSVGICRPTSYIPLGTANGDISIIDTSGLLTTDHPAVDALGPSGNDKLGSPHHTSLAWGTGQPGSKPTWPCQRLEELVQELARLDPSLSDTLTSQPCPEPPLGLLDGLIPLAEVWAAMKPGCGEAGEEGPGTSEPGSYQFNFTQLLPTSQEMTRPENSPSCPVPDCPSAQTSNNSIQAKKVELAGLLQEMLQDLHIQEERLRGAAQEWTRRRVALESAVGQACAPRELEQFSRFLADLERVLGLLLLLGSRLARVHHALARMGPDGDPDERDSLLQRLGLLQRQQEDAKELKEHVARRERALREVLARALSAEELCSYSELLVGKATVLAQQRYLEEHVQLFQNQLDALGSNLGLRPVSPRPSWPPETCPRDKPPFLPPSI</sequence>
<dbReference type="Pfam" id="PF08688">
    <property type="entry name" value="ASD1"/>
    <property type="match status" value="1"/>
</dbReference>
<evidence type="ECO:0000256" key="9">
    <source>
        <dbReference type="SAM" id="MobiDB-lite"/>
    </source>
</evidence>
<evidence type="ECO:0000259" key="10">
    <source>
        <dbReference type="PROSITE" id="PS51306"/>
    </source>
</evidence>
<feature type="domain" description="ASD1" evidence="10">
    <location>
        <begin position="256"/>
        <end position="344"/>
    </location>
</feature>
<feature type="region of interest" description="Disordered" evidence="9">
    <location>
        <begin position="389"/>
        <end position="413"/>
    </location>
</feature>
<reference evidence="12" key="1">
    <citation type="submission" date="2019-04" db="EMBL/GenBank/DDBJ databases">
        <authorList>
            <person name="Alioto T."/>
            <person name="Alioto T."/>
        </authorList>
    </citation>
    <scope>NUCLEOTIDE SEQUENCE [LARGE SCALE GENOMIC DNA]</scope>
</reference>
<dbReference type="EMBL" id="CABDUW010000294">
    <property type="protein sequence ID" value="VTJ65063.1"/>
    <property type="molecule type" value="Genomic_DNA"/>
</dbReference>
<evidence type="ECO:0000259" key="11">
    <source>
        <dbReference type="PROSITE" id="PS51307"/>
    </source>
</evidence>
<dbReference type="GO" id="GO:0016324">
    <property type="term" value="C:apical plasma membrane"/>
    <property type="evidence" value="ECO:0007669"/>
    <property type="project" value="TreeGrafter"/>
</dbReference>
<evidence type="ECO:0000256" key="6">
    <source>
        <dbReference type="ARBA" id="ARBA00023212"/>
    </source>
</evidence>
<dbReference type="GO" id="GO:0051017">
    <property type="term" value="P:actin filament bundle assembly"/>
    <property type="evidence" value="ECO:0007669"/>
    <property type="project" value="TreeGrafter"/>
</dbReference>
<keyword evidence="13" id="KW-1185">Reference proteome</keyword>
<evidence type="ECO:0000256" key="7">
    <source>
        <dbReference type="PROSITE-ProRule" id="PRU00637"/>
    </source>
</evidence>
<protein>
    <recommendedName>
        <fullName evidence="14">ASD2 domain-containing protein</fullName>
    </recommendedName>
</protein>
<evidence type="ECO:0000256" key="3">
    <source>
        <dbReference type="ARBA" id="ARBA00022490"/>
    </source>
</evidence>
<feature type="region of interest" description="Disordered" evidence="9">
    <location>
        <begin position="35"/>
        <end position="54"/>
    </location>
</feature>
<proteinExistence type="inferred from homology"/>
<gene>
    <name evidence="12" type="ORF">MONAX_5E001729</name>
</gene>
<keyword evidence="5 7" id="KW-0009">Actin-binding</keyword>
<feature type="domain" description="ASD2" evidence="11">
    <location>
        <begin position="657"/>
        <end position="936"/>
    </location>
</feature>
<evidence type="ECO:0008006" key="14">
    <source>
        <dbReference type="Google" id="ProtNLM"/>
    </source>
</evidence>
<dbReference type="Proteomes" id="UP000335636">
    <property type="component" value="Unassembled WGS sequence"/>
</dbReference>
<evidence type="ECO:0000313" key="13">
    <source>
        <dbReference type="Proteomes" id="UP000335636"/>
    </source>
</evidence>
<feature type="compositionally biased region" description="Low complexity" evidence="9">
    <location>
        <begin position="312"/>
        <end position="323"/>
    </location>
</feature>
<comment type="similarity">
    <text evidence="2">Belongs to the shroom family.</text>
</comment>